<feature type="compositionally biased region" description="Low complexity" evidence="1">
    <location>
        <begin position="94"/>
        <end position="112"/>
    </location>
</feature>
<feature type="compositionally biased region" description="Basic and acidic residues" evidence="1">
    <location>
        <begin position="1"/>
        <end position="15"/>
    </location>
</feature>
<dbReference type="Pfam" id="PF08576">
    <property type="entry name" value="DUF1764"/>
    <property type="match status" value="1"/>
</dbReference>
<name>A0A9W8GGH3_9FUNG</name>
<feature type="compositionally biased region" description="Low complexity" evidence="1">
    <location>
        <begin position="66"/>
        <end position="87"/>
    </location>
</feature>
<gene>
    <name evidence="2" type="ORF">IWW39_004395</name>
</gene>
<dbReference type="EMBL" id="JANBTX010000163">
    <property type="protein sequence ID" value="KAJ2685244.1"/>
    <property type="molecule type" value="Genomic_DNA"/>
</dbReference>
<dbReference type="OrthoDB" id="20835at2759"/>
<accession>A0A9W8GGH3</accession>
<evidence type="ECO:0000256" key="1">
    <source>
        <dbReference type="SAM" id="MobiDB-lite"/>
    </source>
</evidence>
<evidence type="ECO:0008006" key="4">
    <source>
        <dbReference type="Google" id="ProtNLM"/>
    </source>
</evidence>
<organism evidence="2 3">
    <name type="scientific">Coemansia spiralis</name>
    <dbReference type="NCBI Taxonomy" id="417178"/>
    <lineage>
        <taxon>Eukaryota</taxon>
        <taxon>Fungi</taxon>
        <taxon>Fungi incertae sedis</taxon>
        <taxon>Zoopagomycota</taxon>
        <taxon>Kickxellomycotina</taxon>
        <taxon>Kickxellomycetes</taxon>
        <taxon>Kickxellales</taxon>
        <taxon>Kickxellaceae</taxon>
        <taxon>Coemansia</taxon>
    </lineage>
</organism>
<evidence type="ECO:0000313" key="3">
    <source>
        <dbReference type="Proteomes" id="UP001151516"/>
    </source>
</evidence>
<dbReference type="Proteomes" id="UP001151516">
    <property type="component" value="Unassembled WGS sequence"/>
</dbReference>
<protein>
    <recommendedName>
        <fullName evidence="4">DUF1764-domain-containing protein</fullName>
    </recommendedName>
</protein>
<feature type="compositionally biased region" description="Basic and acidic residues" evidence="1">
    <location>
        <begin position="117"/>
        <end position="130"/>
    </location>
</feature>
<comment type="caution">
    <text evidence="2">The sequence shown here is derived from an EMBL/GenBank/DDBJ whole genome shotgun (WGS) entry which is preliminary data.</text>
</comment>
<sequence length="165" mass="17831">MPKDKTSSARSTKIDSKKKRLPLVKPPSKKSEIDDIFAAKKKPLPDTSESKREIDDIFATKGKPQAAPKTLEPTPAAAAAAATPAPAKTKKTKPVTVVDATAASTTSVQQQQPRRPPKSDDFADSRGKSSKYTEDGLRVFYMEDLRIGEGEGATELCPFDCTCCF</sequence>
<dbReference type="PANTHER" id="PTHR34066">
    <property type="entry name" value="GROWTH FACTOR 2"/>
    <property type="match status" value="1"/>
</dbReference>
<dbReference type="PANTHER" id="PTHR34066:SF1">
    <property type="entry name" value="DUF1764 FAMILY PROTEIN"/>
    <property type="match status" value="1"/>
</dbReference>
<evidence type="ECO:0000313" key="2">
    <source>
        <dbReference type="EMBL" id="KAJ2685244.1"/>
    </source>
</evidence>
<keyword evidence="3" id="KW-1185">Reference proteome</keyword>
<proteinExistence type="predicted"/>
<reference evidence="2" key="1">
    <citation type="submission" date="2022-07" db="EMBL/GenBank/DDBJ databases">
        <title>Phylogenomic reconstructions and comparative analyses of Kickxellomycotina fungi.</title>
        <authorList>
            <person name="Reynolds N.K."/>
            <person name="Stajich J.E."/>
            <person name="Barry K."/>
            <person name="Grigoriev I.V."/>
            <person name="Crous P."/>
            <person name="Smith M.E."/>
        </authorList>
    </citation>
    <scope>NUCLEOTIDE SEQUENCE</scope>
    <source>
        <strain evidence="2">CBS 109367</strain>
    </source>
</reference>
<feature type="region of interest" description="Disordered" evidence="1">
    <location>
        <begin position="1"/>
        <end position="130"/>
    </location>
</feature>
<dbReference type="AlphaFoldDB" id="A0A9W8GGH3"/>
<dbReference type="InterPro" id="IPR013885">
    <property type="entry name" value="DUF1764_euk"/>
</dbReference>